<feature type="region of interest" description="Disordered" evidence="1">
    <location>
        <begin position="177"/>
        <end position="199"/>
    </location>
</feature>
<gene>
    <name evidence="2" type="ORF">CSAL01_03577</name>
</gene>
<evidence type="ECO:0000313" key="2">
    <source>
        <dbReference type="EMBL" id="KXH67654.1"/>
    </source>
</evidence>
<dbReference type="EMBL" id="JFFI01000440">
    <property type="protein sequence ID" value="KXH67654.1"/>
    <property type="molecule type" value="Genomic_DNA"/>
</dbReference>
<dbReference type="OrthoDB" id="5365129at2759"/>
<comment type="caution">
    <text evidence="2">The sequence shown here is derived from an EMBL/GenBank/DDBJ whole genome shotgun (WGS) entry which is preliminary data.</text>
</comment>
<reference evidence="2 3" key="1">
    <citation type="submission" date="2014-02" db="EMBL/GenBank/DDBJ databases">
        <title>The genome sequence of Colletotrichum salicis CBS 607.94.</title>
        <authorList>
            <person name="Baroncelli R."/>
            <person name="Thon M.R."/>
        </authorList>
    </citation>
    <scope>NUCLEOTIDE SEQUENCE [LARGE SCALE GENOMIC DNA]</scope>
    <source>
        <strain evidence="2 3">CBS 607.94</strain>
    </source>
</reference>
<dbReference type="AlphaFoldDB" id="A0A135V4Q3"/>
<evidence type="ECO:0000256" key="1">
    <source>
        <dbReference type="SAM" id="MobiDB-lite"/>
    </source>
</evidence>
<accession>A0A135V4Q3</accession>
<dbReference type="Proteomes" id="UP000070121">
    <property type="component" value="Unassembled WGS sequence"/>
</dbReference>
<keyword evidence="3" id="KW-1185">Reference proteome</keyword>
<name>A0A135V4Q3_9PEZI</name>
<sequence>MLPSPDKLKLYNSELAYLCKSTPRYSFWKHLIPDGVVSFFYPVLKYNKDSLNPKLEGPNENPMDALDRFKYNKEVYVQQGESEKEYRRRTRLRSTRLSKRQGSNTDPDHLVLTEIPGQTAREISEHPNSVGYDIVSFVDGKYCDLTKRRLCDLCAGTIMANCFDVNSTTVIGAQGLAGRREGSASGTSAKSYKTTAHWK</sequence>
<dbReference type="STRING" id="1209931.A0A135V4Q3"/>
<evidence type="ECO:0000313" key="3">
    <source>
        <dbReference type="Proteomes" id="UP000070121"/>
    </source>
</evidence>
<organism evidence="2 3">
    <name type="scientific">Colletotrichum salicis</name>
    <dbReference type="NCBI Taxonomy" id="1209931"/>
    <lineage>
        <taxon>Eukaryota</taxon>
        <taxon>Fungi</taxon>
        <taxon>Dikarya</taxon>
        <taxon>Ascomycota</taxon>
        <taxon>Pezizomycotina</taxon>
        <taxon>Sordariomycetes</taxon>
        <taxon>Hypocreomycetidae</taxon>
        <taxon>Glomerellales</taxon>
        <taxon>Glomerellaceae</taxon>
        <taxon>Colletotrichum</taxon>
        <taxon>Colletotrichum acutatum species complex</taxon>
    </lineage>
</organism>
<protein>
    <submittedName>
        <fullName evidence="2">Uncharacterized protein</fullName>
    </submittedName>
</protein>
<proteinExistence type="predicted"/>
<feature type="region of interest" description="Disordered" evidence="1">
    <location>
        <begin position="80"/>
        <end position="109"/>
    </location>
</feature>
<feature type="compositionally biased region" description="Basic residues" evidence="1">
    <location>
        <begin position="87"/>
        <end position="99"/>
    </location>
</feature>
<feature type="compositionally biased region" description="Polar residues" evidence="1">
    <location>
        <begin position="184"/>
        <end position="199"/>
    </location>
</feature>